<dbReference type="Proteomes" id="UP000675664">
    <property type="component" value="Unassembled WGS sequence"/>
</dbReference>
<reference evidence="12" key="2">
    <citation type="submission" date="2021-04" db="EMBL/GenBank/DDBJ databases">
        <authorList>
            <person name="Liu J."/>
        </authorList>
    </citation>
    <scope>NUCLEOTIDE SEQUENCE</scope>
    <source>
        <strain evidence="12">BAD-6</strain>
    </source>
</reference>
<feature type="domain" description="GHMP kinase C-terminal" evidence="11">
    <location>
        <begin position="239"/>
        <end position="310"/>
    </location>
</feature>
<dbReference type="InterPro" id="IPR036554">
    <property type="entry name" value="GHMP_kinase_C_sf"/>
</dbReference>
<dbReference type="Gene3D" id="3.30.230.10">
    <property type="match status" value="1"/>
</dbReference>
<evidence type="ECO:0000256" key="2">
    <source>
        <dbReference type="ARBA" id="ARBA00012052"/>
    </source>
</evidence>
<dbReference type="UniPathway" id="UPA00056">
    <property type="reaction ID" value="UER00094"/>
</dbReference>
<feature type="domain" description="GHMP kinase N-terminal" evidence="10">
    <location>
        <begin position="85"/>
        <end position="164"/>
    </location>
</feature>
<accession>A0A8J7W522</accession>
<keyword evidence="7 9" id="KW-0067">ATP-binding</keyword>
<feature type="active site" evidence="9">
    <location>
        <position position="157"/>
    </location>
</feature>
<comment type="function">
    <text evidence="9">Catalyzes the phosphorylation of the position 2 hydroxy group of 4-diphosphocytidyl-2C-methyl-D-erythritol.</text>
</comment>
<name>A0A8J7W522_9FIRM</name>
<dbReference type="InterPro" id="IPR004424">
    <property type="entry name" value="IspE"/>
</dbReference>
<reference evidence="12" key="1">
    <citation type="submission" date="2021-04" db="EMBL/GenBank/DDBJ databases">
        <title>Sinoanaerobacter chloroacetimidivorans sp. nov., an obligate anaerobic bacterium isolated from anaerobic sludge.</title>
        <authorList>
            <person name="Bao Y."/>
        </authorList>
    </citation>
    <scope>NUCLEOTIDE SEQUENCE</scope>
    <source>
        <strain evidence="12">BAD-6</strain>
    </source>
</reference>
<dbReference type="InterPro" id="IPR014721">
    <property type="entry name" value="Ribsml_uS5_D2-typ_fold_subgr"/>
</dbReference>
<gene>
    <name evidence="9 12" type="primary">ispE</name>
    <name evidence="12" type="ORF">KCX82_15210</name>
</gene>
<evidence type="ECO:0000256" key="9">
    <source>
        <dbReference type="HAMAP-Rule" id="MF_00061"/>
    </source>
</evidence>
<dbReference type="EMBL" id="JAGSND010000011">
    <property type="protein sequence ID" value="MBR0599238.1"/>
    <property type="molecule type" value="Genomic_DNA"/>
</dbReference>
<evidence type="ECO:0000259" key="10">
    <source>
        <dbReference type="Pfam" id="PF00288"/>
    </source>
</evidence>
<protein>
    <recommendedName>
        <fullName evidence="3 9">4-diphosphocytidyl-2-C-methyl-D-erythritol kinase</fullName>
        <shortName evidence="9">CMK</shortName>
        <ecNumber evidence="2 9">2.7.1.148</ecNumber>
    </recommendedName>
    <alternativeName>
        <fullName evidence="8 9">4-(cytidine-5'-diphospho)-2-C-methyl-D-erythritol kinase</fullName>
    </alternativeName>
</protein>
<dbReference type="NCBIfam" id="TIGR00154">
    <property type="entry name" value="ispE"/>
    <property type="match status" value="1"/>
</dbReference>
<comment type="pathway">
    <text evidence="9">Isoprenoid biosynthesis; isopentenyl diphosphate biosynthesis via DXP pathway; isopentenyl diphosphate from 1-deoxy-D-xylulose 5-phosphate: step 3/6.</text>
</comment>
<keyword evidence="6 9" id="KW-0418">Kinase</keyword>
<sequence length="321" mass="35567">MTVNAYAKINLSIDVIGKRPDGYHEVLMVMQQIDLFDKVTVKWIEDQSEKPDQKQETAPNPNQMGKGISINLSTNLPFLPDDHRNLAYRAASLMAETYCRNRAGEIRIKIEKRIPVSAGLAGGSSNAAAVLLGLNRIWELDLGLTSLMDLGVKLGADVPFCLAGQAALNENLCLQWDERAGTCAVASGIGEQLEQIKPLKCWVLLSKPPIAVSTAQVYGGMDLAAIKNRPNTMELVCGIKEHNYHKISKNMVNVLENYSLKEYSSIMYTKNKMVETGKPMKALMSGSGPTVFGLYTSRKKGKEAFERLKYMNKETFFIKTL</sequence>
<dbReference type="Pfam" id="PF00288">
    <property type="entry name" value="GHMP_kinases_N"/>
    <property type="match status" value="1"/>
</dbReference>
<feature type="active site" evidence="9">
    <location>
        <position position="8"/>
    </location>
</feature>
<dbReference type="Gene3D" id="3.30.70.890">
    <property type="entry name" value="GHMP kinase, C-terminal domain"/>
    <property type="match status" value="1"/>
</dbReference>
<keyword evidence="4 9" id="KW-0808">Transferase</keyword>
<comment type="caution">
    <text evidence="12">The sequence shown here is derived from an EMBL/GenBank/DDBJ whole genome shotgun (WGS) entry which is preliminary data.</text>
</comment>
<comment type="catalytic activity">
    <reaction evidence="9">
        <text>4-CDP-2-C-methyl-D-erythritol + ATP = 4-CDP-2-C-methyl-D-erythritol 2-phosphate + ADP + H(+)</text>
        <dbReference type="Rhea" id="RHEA:18437"/>
        <dbReference type="ChEBI" id="CHEBI:15378"/>
        <dbReference type="ChEBI" id="CHEBI:30616"/>
        <dbReference type="ChEBI" id="CHEBI:57823"/>
        <dbReference type="ChEBI" id="CHEBI:57919"/>
        <dbReference type="ChEBI" id="CHEBI:456216"/>
        <dbReference type="EC" id="2.7.1.148"/>
    </reaction>
</comment>
<feature type="binding site" evidence="9">
    <location>
        <begin position="115"/>
        <end position="125"/>
    </location>
    <ligand>
        <name>ATP</name>
        <dbReference type="ChEBI" id="CHEBI:30616"/>
    </ligand>
</feature>
<proteinExistence type="inferred from homology"/>
<evidence type="ECO:0000256" key="8">
    <source>
        <dbReference type="ARBA" id="ARBA00032554"/>
    </source>
</evidence>
<dbReference type="GO" id="GO:0016114">
    <property type="term" value="P:terpenoid biosynthetic process"/>
    <property type="evidence" value="ECO:0007669"/>
    <property type="project" value="UniProtKB-UniRule"/>
</dbReference>
<dbReference type="SUPFAM" id="SSF55060">
    <property type="entry name" value="GHMP Kinase, C-terminal domain"/>
    <property type="match status" value="1"/>
</dbReference>
<keyword evidence="9" id="KW-0414">Isoprene biosynthesis</keyword>
<dbReference type="PIRSF" id="PIRSF010376">
    <property type="entry name" value="IspE"/>
    <property type="match status" value="1"/>
</dbReference>
<dbReference type="InterPro" id="IPR020568">
    <property type="entry name" value="Ribosomal_Su5_D2-typ_SF"/>
</dbReference>
<evidence type="ECO:0000256" key="4">
    <source>
        <dbReference type="ARBA" id="ARBA00022679"/>
    </source>
</evidence>
<dbReference type="InterPro" id="IPR013750">
    <property type="entry name" value="GHMP_kinase_C_dom"/>
</dbReference>
<evidence type="ECO:0000256" key="7">
    <source>
        <dbReference type="ARBA" id="ARBA00022840"/>
    </source>
</evidence>
<dbReference type="HAMAP" id="MF_00061">
    <property type="entry name" value="IspE"/>
    <property type="match status" value="1"/>
</dbReference>
<dbReference type="EC" id="2.7.1.148" evidence="2 9"/>
<evidence type="ECO:0000256" key="6">
    <source>
        <dbReference type="ARBA" id="ARBA00022777"/>
    </source>
</evidence>
<dbReference type="Pfam" id="PF08544">
    <property type="entry name" value="GHMP_kinases_C"/>
    <property type="match status" value="1"/>
</dbReference>
<evidence type="ECO:0000256" key="1">
    <source>
        <dbReference type="ARBA" id="ARBA00009684"/>
    </source>
</evidence>
<keyword evidence="5 9" id="KW-0547">Nucleotide-binding</keyword>
<dbReference type="PANTHER" id="PTHR43527">
    <property type="entry name" value="4-DIPHOSPHOCYTIDYL-2-C-METHYL-D-ERYTHRITOL KINASE, CHLOROPLASTIC"/>
    <property type="match status" value="1"/>
</dbReference>
<keyword evidence="13" id="KW-1185">Reference proteome</keyword>
<evidence type="ECO:0000259" key="11">
    <source>
        <dbReference type="Pfam" id="PF08544"/>
    </source>
</evidence>
<evidence type="ECO:0000256" key="5">
    <source>
        <dbReference type="ARBA" id="ARBA00022741"/>
    </source>
</evidence>
<evidence type="ECO:0000313" key="13">
    <source>
        <dbReference type="Proteomes" id="UP000675664"/>
    </source>
</evidence>
<comment type="similarity">
    <text evidence="1 9">Belongs to the GHMP kinase family. IspE subfamily.</text>
</comment>
<dbReference type="GO" id="GO:0050515">
    <property type="term" value="F:4-(cytidine 5'-diphospho)-2-C-methyl-D-erythritol kinase activity"/>
    <property type="evidence" value="ECO:0007669"/>
    <property type="project" value="UniProtKB-UniRule"/>
</dbReference>
<dbReference type="InterPro" id="IPR006204">
    <property type="entry name" value="GHMP_kinase_N_dom"/>
</dbReference>
<dbReference type="AlphaFoldDB" id="A0A8J7W522"/>
<dbReference type="PANTHER" id="PTHR43527:SF2">
    <property type="entry name" value="4-DIPHOSPHOCYTIDYL-2-C-METHYL-D-ERYTHRITOL KINASE, CHLOROPLASTIC"/>
    <property type="match status" value="1"/>
</dbReference>
<dbReference type="GO" id="GO:0005524">
    <property type="term" value="F:ATP binding"/>
    <property type="evidence" value="ECO:0007669"/>
    <property type="project" value="UniProtKB-UniRule"/>
</dbReference>
<dbReference type="GO" id="GO:0019288">
    <property type="term" value="P:isopentenyl diphosphate biosynthetic process, methylerythritol 4-phosphate pathway"/>
    <property type="evidence" value="ECO:0007669"/>
    <property type="project" value="UniProtKB-UniRule"/>
</dbReference>
<evidence type="ECO:0000313" key="12">
    <source>
        <dbReference type="EMBL" id="MBR0599238.1"/>
    </source>
</evidence>
<organism evidence="12 13">
    <name type="scientific">Sinanaerobacter chloroacetimidivorans</name>
    <dbReference type="NCBI Taxonomy" id="2818044"/>
    <lineage>
        <taxon>Bacteria</taxon>
        <taxon>Bacillati</taxon>
        <taxon>Bacillota</taxon>
        <taxon>Clostridia</taxon>
        <taxon>Peptostreptococcales</taxon>
        <taxon>Anaerovoracaceae</taxon>
        <taxon>Sinanaerobacter</taxon>
    </lineage>
</organism>
<evidence type="ECO:0000256" key="3">
    <source>
        <dbReference type="ARBA" id="ARBA00017473"/>
    </source>
</evidence>
<dbReference type="SUPFAM" id="SSF54211">
    <property type="entry name" value="Ribosomal protein S5 domain 2-like"/>
    <property type="match status" value="1"/>
</dbReference>